<dbReference type="InterPro" id="IPR001806">
    <property type="entry name" value="Small_GTPase"/>
</dbReference>
<keyword evidence="1" id="KW-0547">Nucleotide-binding</keyword>
<dbReference type="GO" id="GO:0005525">
    <property type="term" value="F:GTP binding"/>
    <property type="evidence" value="ECO:0007669"/>
    <property type="project" value="UniProtKB-KW"/>
</dbReference>
<dbReference type="SMART" id="SM00174">
    <property type="entry name" value="RHO"/>
    <property type="match status" value="1"/>
</dbReference>
<evidence type="ECO:0000313" key="3">
    <source>
        <dbReference type="EMBL" id="CEF68111.1"/>
    </source>
</evidence>
<keyword evidence="2" id="KW-0342">GTP-binding</keyword>
<keyword evidence="3" id="KW-0378">Hydrolase</keyword>
<evidence type="ECO:0000313" key="5">
    <source>
        <dbReference type="WBParaSite" id="SRAE_2000276900.1"/>
    </source>
</evidence>
<dbReference type="CTD" id="36380476"/>
<dbReference type="PRINTS" id="PR00449">
    <property type="entry name" value="RASTRNSFRMNG"/>
</dbReference>
<organism evidence="3">
    <name type="scientific">Strongyloides ratti</name>
    <name type="common">Parasitic roundworm</name>
    <dbReference type="NCBI Taxonomy" id="34506"/>
    <lineage>
        <taxon>Eukaryota</taxon>
        <taxon>Metazoa</taxon>
        <taxon>Ecdysozoa</taxon>
        <taxon>Nematoda</taxon>
        <taxon>Chromadorea</taxon>
        <taxon>Rhabditida</taxon>
        <taxon>Tylenchina</taxon>
        <taxon>Panagrolaimomorpha</taxon>
        <taxon>Strongyloidoidea</taxon>
        <taxon>Strongyloididae</taxon>
        <taxon>Strongyloides</taxon>
    </lineage>
</organism>
<reference evidence="3 4" key="1">
    <citation type="submission" date="2014-09" db="EMBL/GenBank/DDBJ databases">
        <authorList>
            <person name="Martin A.A."/>
        </authorList>
    </citation>
    <scope>NUCLEOTIDE SEQUENCE</scope>
    <source>
        <strain evidence="4">ED321</strain>
        <strain evidence="3">ED321 Heterogonic</strain>
    </source>
</reference>
<gene>
    <name evidence="3 5 6" type="ORF">SRAE_2000276900</name>
</gene>
<dbReference type="Gene3D" id="3.40.50.300">
    <property type="entry name" value="P-loop containing nucleotide triphosphate hydrolases"/>
    <property type="match status" value="1"/>
</dbReference>
<dbReference type="GO" id="GO:0007264">
    <property type="term" value="P:small GTPase-mediated signal transduction"/>
    <property type="evidence" value="ECO:0007669"/>
    <property type="project" value="InterPro"/>
</dbReference>
<accession>A0A090LEA7</accession>
<dbReference type="WBParaSite" id="SRAE_2000276900.1">
    <property type="protein sequence ID" value="SRAE_2000276900.1"/>
    <property type="gene ID" value="WBGene00262983"/>
</dbReference>
<dbReference type="GeneID" id="36380476"/>
<dbReference type="Proteomes" id="UP000035682">
    <property type="component" value="Unplaced"/>
</dbReference>
<dbReference type="GO" id="GO:0003924">
    <property type="term" value="F:GTPase activity"/>
    <property type="evidence" value="ECO:0007669"/>
    <property type="project" value="InterPro"/>
</dbReference>
<dbReference type="EMBL" id="LN609529">
    <property type="protein sequence ID" value="CEF68111.1"/>
    <property type="molecule type" value="Genomic_DNA"/>
</dbReference>
<sequence length="274" mass="31653">MVNNKVRCIVYGQQHVGKTSFILSYLNLPIQHQNISCKESFVKTEILNDQIVCLSIEKISKEEDLTNEEILKTDICILSFSVNDPISFAYIIHGKSIICKYKPEMPLIILATKSDLRNSMLKDHPCIDMSRVHLFASEIGAYAYFETSIFLNDESSLTFRQAIKIVKLVNDYNNTIKLQMVSPIQKMFSTFKNIWNKTNNMFREQIQENNHDKDDNEEEEENTIITAKHKAQNSTVEEKHDDKIKLLSTLSATNLEYIDINDTVNNLTEKETFV</sequence>
<reference evidence="5" key="2">
    <citation type="submission" date="2020-12" db="UniProtKB">
        <authorList>
            <consortium name="WormBaseParasite"/>
        </authorList>
    </citation>
    <scope>IDENTIFICATION</scope>
</reference>
<evidence type="ECO:0000256" key="1">
    <source>
        <dbReference type="ARBA" id="ARBA00022741"/>
    </source>
</evidence>
<evidence type="ECO:0000256" key="2">
    <source>
        <dbReference type="ARBA" id="ARBA00023134"/>
    </source>
</evidence>
<keyword evidence="4" id="KW-1185">Reference proteome</keyword>
<dbReference type="AlphaFoldDB" id="A0A090LEA7"/>
<evidence type="ECO:0000313" key="4">
    <source>
        <dbReference type="Proteomes" id="UP000035682"/>
    </source>
</evidence>
<dbReference type="SUPFAM" id="SSF52540">
    <property type="entry name" value="P-loop containing nucleoside triphosphate hydrolases"/>
    <property type="match status" value="1"/>
</dbReference>
<dbReference type="RefSeq" id="XP_024507311.1">
    <property type="nucleotide sequence ID" value="XM_024653878.1"/>
</dbReference>
<dbReference type="InterPro" id="IPR003578">
    <property type="entry name" value="Small_GTPase_Rho"/>
</dbReference>
<dbReference type="Pfam" id="PF00071">
    <property type="entry name" value="Ras"/>
    <property type="match status" value="1"/>
</dbReference>
<dbReference type="InterPro" id="IPR027417">
    <property type="entry name" value="P-loop_NTPase"/>
</dbReference>
<proteinExistence type="predicted"/>
<dbReference type="WormBase" id="SRAE_2000276900">
    <property type="protein sequence ID" value="SRP02523"/>
    <property type="gene ID" value="WBGene00262983"/>
</dbReference>
<dbReference type="STRING" id="34506.A0A090LEA7"/>
<protein>
    <submittedName>
        <fullName evidence="3">Small GTPase superfamily and Small GTPase superfamily, Rho type and P-loop containing nucleoside triphosphate hydrolase domain-containing protein</fullName>
    </submittedName>
</protein>
<name>A0A090LEA7_STRRB</name>
<dbReference type="PANTHER" id="PTHR24072">
    <property type="entry name" value="RHO FAMILY GTPASE"/>
    <property type="match status" value="1"/>
</dbReference>
<evidence type="ECO:0000313" key="6">
    <source>
        <dbReference type="WormBase" id="SRAE_2000276900"/>
    </source>
</evidence>